<feature type="transmembrane region" description="Helical" evidence="10">
    <location>
        <begin position="137"/>
        <end position="160"/>
    </location>
</feature>
<evidence type="ECO:0000256" key="7">
    <source>
        <dbReference type="ARBA" id="ARBA00023136"/>
    </source>
</evidence>
<keyword evidence="2" id="KW-1003">Cell membrane</keyword>
<dbReference type="PANTHER" id="PTHR21137">
    <property type="entry name" value="ODORANT RECEPTOR"/>
    <property type="match status" value="1"/>
</dbReference>
<dbReference type="InterPro" id="IPR004117">
    <property type="entry name" value="7tm6_olfct_rcpt"/>
</dbReference>
<evidence type="ECO:0000256" key="6">
    <source>
        <dbReference type="ARBA" id="ARBA00022989"/>
    </source>
</evidence>
<dbReference type="AlphaFoldDB" id="A0A5E4N5C2"/>
<feature type="transmembrane region" description="Helical" evidence="10">
    <location>
        <begin position="290"/>
        <end position="311"/>
    </location>
</feature>
<accession>A0A5E4N5C2</accession>
<dbReference type="PANTHER" id="PTHR21137:SF35">
    <property type="entry name" value="ODORANT RECEPTOR 19A-RELATED"/>
    <property type="match status" value="1"/>
</dbReference>
<comment type="similarity">
    <text evidence="10">Belongs to the insect chemoreceptor superfamily. Heteromeric odorant receptor channel (TC 1.A.69) family.</text>
</comment>
<feature type="transmembrane region" description="Helical" evidence="10">
    <location>
        <begin position="51"/>
        <end position="71"/>
    </location>
</feature>
<evidence type="ECO:0000256" key="9">
    <source>
        <dbReference type="ARBA" id="ARBA00023224"/>
    </source>
</evidence>
<dbReference type="OrthoDB" id="6617147at2759"/>
<comment type="subcellular location">
    <subcellularLocation>
        <location evidence="1 10">Cell membrane</location>
        <topology evidence="1 10">Multi-pass membrane protein</topology>
    </subcellularLocation>
</comment>
<protein>
    <recommendedName>
        <fullName evidence="10">Odorant receptor</fullName>
    </recommendedName>
</protein>
<organism evidence="11 12">
    <name type="scientific">Cinara cedri</name>
    <dbReference type="NCBI Taxonomy" id="506608"/>
    <lineage>
        <taxon>Eukaryota</taxon>
        <taxon>Metazoa</taxon>
        <taxon>Ecdysozoa</taxon>
        <taxon>Arthropoda</taxon>
        <taxon>Hexapoda</taxon>
        <taxon>Insecta</taxon>
        <taxon>Pterygota</taxon>
        <taxon>Neoptera</taxon>
        <taxon>Paraneoptera</taxon>
        <taxon>Hemiptera</taxon>
        <taxon>Sternorrhyncha</taxon>
        <taxon>Aphidomorpha</taxon>
        <taxon>Aphidoidea</taxon>
        <taxon>Aphididae</taxon>
        <taxon>Lachninae</taxon>
        <taxon>Cinara</taxon>
    </lineage>
</organism>
<evidence type="ECO:0000256" key="5">
    <source>
        <dbReference type="ARBA" id="ARBA00022725"/>
    </source>
</evidence>
<keyword evidence="6 10" id="KW-1133">Transmembrane helix</keyword>
<evidence type="ECO:0000256" key="8">
    <source>
        <dbReference type="ARBA" id="ARBA00023170"/>
    </source>
</evidence>
<sequence>MTAEYSDSHSDGTVVDVKLFRAIGLFHILNFTAQTGRDGYDGRRHRTVLRVYFWLVIVTIIFNIGGMYLSYNDFQRFTYLTLCVTVSLPCSLKSYVLSRKADTDRLRAVLDMARYAFTSCGRSDPSRLSRRSAALSALLRTFVTINYCTVFFWMLAPFFIHASLSVTHLDGTVSEYRNSILNLWVPLPDAAYNSSAGWSVVYAYEAIVFTGNLIILLMFDCYVLTTCFALNAHFRTLVDGYTALGRRTPGPTLGDEYYSRLICLVDDNQRVVKKFYDFYDVVQSVVKLQIACSTVSGIISIFFAILMFMSGWSLVSPPVLKFFSAYVIVMAQLGIYCFAFSYVETAKSAVNFGLYSSDWTAKDLKFKKTMLLAMKMNSSYQRIAKLTPTNTINLEMLYGVIKTSYSIVSLLLNTAVELKAEE</sequence>
<dbReference type="GO" id="GO:0004984">
    <property type="term" value="F:olfactory receptor activity"/>
    <property type="evidence" value="ECO:0007669"/>
    <property type="project" value="InterPro"/>
</dbReference>
<keyword evidence="12" id="KW-1185">Reference proteome</keyword>
<dbReference type="GO" id="GO:0005886">
    <property type="term" value="C:plasma membrane"/>
    <property type="evidence" value="ECO:0007669"/>
    <property type="project" value="UniProtKB-SubCell"/>
</dbReference>
<keyword evidence="4 10" id="KW-0812">Transmembrane</keyword>
<evidence type="ECO:0000256" key="2">
    <source>
        <dbReference type="ARBA" id="ARBA00022475"/>
    </source>
</evidence>
<keyword evidence="7 10" id="KW-0472">Membrane</keyword>
<name>A0A5E4N5C2_9HEMI</name>
<evidence type="ECO:0000313" key="12">
    <source>
        <dbReference type="Proteomes" id="UP000325440"/>
    </source>
</evidence>
<evidence type="ECO:0000256" key="1">
    <source>
        <dbReference type="ARBA" id="ARBA00004651"/>
    </source>
</evidence>
<gene>
    <name evidence="11" type="ORF">CINCED_3A011589</name>
</gene>
<keyword evidence="9 10" id="KW-0807">Transducer</keyword>
<evidence type="ECO:0000256" key="4">
    <source>
        <dbReference type="ARBA" id="ARBA00022692"/>
    </source>
</evidence>
<feature type="transmembrane region" description="Helical" evidence="10">
    <location>
        <begin position="202"/>
        <end position="225"/>
    </location>
</feature>
<keyword evidence="8 10" id="KW-0675">Receptor</keyword>
<dbReference type="GO" id="GO:0007165">
    <property type="term" value="P:signal transduction"/>
    <property type="evidence" value="ECO:0007669"/>
    <property type="project" value="UniProtKB-KW"/>
</dbReference>
<reference evidence="11 12" key="1">
    <citation type="submission" date="2019-08" db="EMBL/GenBank/DDBJ databases">
        <authorList>
            <person name="Alioto T."/>
            <person name="Alioto T."/>
            <person name="Gomez Garrido J."/>
        </authorList>
    </citation>
    <scope>NUCLEOTIDE SEQUENCE [LARGE SCALE GENOMIC DNA]</scope>
</reference>
<dbReference type="EMBL" id="CABPRJ010001455">
    <property type="protein sequence ID" value="VVC37787.1"/>
    <property type="molecule type" value="Genomic_DNA"/>
</dbReference>
<comment type="caution">
    <text evidence="10">Lacks conserved residue(s) required for the propagation of feature annotation.</text>
</comment>
<dbReference type="Pfam" id="PF02949">
    <property type="entry name" value="7tm_6"/>
    <property type="match status" value="1"/>
</dbReference>
<dbReference type="Proteomes" id="UP000325440">
    <property type="component" value="Unassembled WGS sequence"/>
</dbReference>
<proteinExistence type="inferred from homology"/>
<evidence type="ECO:0000256" key="10">
    <source>
        <dbReference type="RuleBase" id="RU351113"/>
    </source>
</evidence>
<dbReference type="GO" id="GO:0005549">
    <property type="term" value="F:odorant binding"/>
    <property type="evidence" value="ECO:0007669"/>
    <property type="project" value="InterPro"/>
</dbReference>
<evidence type="ECO:0000313" key="11">
    <source>
        <dbReference type="EMBL" id="VVC37787.1"/>
    </source>
</evidence>
<feature type="transmembrane region" description="Helical" evidence="10">
    <location>
        <begin position="77"/>
        <end position="97"/>
    </location>
</feature>
<evidence type="ECO:0000256" key="3">
    <source>
        <dbReference type="ARBA" id="ARBA00022606"/>
    </source>
</evidence>
<keyword evidence="3 10" id="KW-0716">Sensory transduction</keyword>
<keyword evidence="5 10" id="KW-0552">Olfaction</keyword>
<feature type="transmembrane region" description="Helical" evidence="10">
    <location>
        <begin position="323"/>
        <end position="343"/>
    </location>
</feature>